<dbReference type="InterPro" id="IPR043129">
    <property type="entry name" value="ATPase_NBD"/>
</dbReference>
<evidence type="ECO:0000256" key="14">
    <source>
        <dbReference type="ARBA" id="ARBA00038036"/>
    </source>
</evidence>
<evidence type="ECO:0000313" key="17">
    <source>
        <dbReference type="EMBL" id="NWK55424.1"/>
    </source>
</evidence>
<keyword evidence="9 16" id="KW-0547">Nucleotide-binding</keyword>
<feature type="binding site" evidence="16">
    <location>
        <begin position="7"/>
        <end position="14"/>
    </location>
    <ligand>
        <name>ATP</name>
        <dbReference type="ChEBI" id="CHEBI:30616"/>
    </ligand>
</feature>
<evidence type="ECO:0000256" key="7">
    <source>
        <dbReference type="ARBA" id="ARBA00022490"/>
    </source>
</evidence>
<feature type="binding site" evidence="16">
    <location>
        <position position="121"/>
    </location>
    <ligand>
        <name>ATP</name>
        <dbReference type="ChEBI" id="CHEBI:30616"/>
    </ligand>
</feature>
<feature type="binding site" evidence="16">
    <location>
        <position position="118"/>
    </location>
    <ligand>
        <name>K(+)</name>
        <dbReference type="ChEBI" id="CHEBI:29103"/>
    </ligand>
</feature>
<comment type="function">
    <text evidence="16">Catalyzes the phosphorylation of pantothenate (Pan), the first step in CoA biosynthesis.</text>
</comment>
<evidence type="ECO:0000256" key="9">
    <source>
        <dbReference type="ARBA" id="ARBA00022741"/>
    </source>
</evidence>
<dbReference type="SUPFAM" id="SSF53067">
    <property type="entry name" value="Actin-like ATPase domain"/>
    <property type="match status" value="2"/>
</dbReference>
<dbReference type="AlphaFoldDB" id="A0A851GMT5"/>
<keyword evidence="16" id="KW-0479">Metal-binding</keyword>
<evidence type="ECO:0000256" key="8">
    <source>
        <dbReference type="ARBA" id="ARBA00022679"/>
    </source>
</evidence>
<dbReference type="CDD" id="cd24015">
    <property type="entry name" value="ASKHA_NBD_PanK-III"/>
    <property type="match status" value="1"/>
</dbReference>
<comment type="subcellular location">
    <subcellularLocation>
        <location evidence="3 16">Cytoplasm</location>
    </subcellularLocation>
</comment>
<keyword evidence="11 16" id="KW-0067">ATP-binding</keyword>
<dbReference type="GO" id="GO:0015937">
    <property type="term" value="P:coenzyme A biosynthetic process"/>
    <property type="evidence" value="ECO:0007669"/>
    <property type="project" value="UniProtKB-UniRule"/>
</dbReference>
<evidence type="ECO:0000313" key="18">
    <source>
        <dbReference type="Proteomes" id="UP000557872"/>
    </source>
</evidence>
<feature type="binding site" evidence="16">
    <location>
        <position position="89"/>
    </location>
    <ligand>
        <name>substrate</name>
    </ligand>
</feature>
<evidence type="ECO:0000256" key="4">
    <source>
        <dbReference type="ARBA" id="ARBA00005225"/>
    </source>
</evidence>
<evidence type="ECO:0000256" key="3">
    <source>
        <dbReference type="ARBA" id="ARBA00004496"/>
    </source>
</evidence>
<gene>
    <name evidence="16" type="primary">coaX</name>
    <name evidence="17" type="ORF">HW115_07360</name>
</gene>
<feature type="binding site" evidence="16">
    <location>
        <begin position="96"/>
        <end position="99"/>
    </location>
    <ligand>
        <name>substrate</name>
    </ligand>
</feature>
<dbReference type="InterPro" id="IPR004619">
    <property type="entry name" value="Type_III_PanK"/>
</dbReference>
<evidence type="ECO:0000256" key="15">
    <source>
        <dbReference type="ARBA" id="ARBA00040883"/>
    </source>
</evidence>
<dbReference type="Gene3D" id="3.30.420.40">
    <property type="match status" value="2"/>
</dbReference>
<keyword evidence="12 16" id="KW-0630">Potassium</keyword>
<keyword evidence="18" id="KW-1185">Reference proteome</keyword>
<keyword evidence="10 16" id="KW-0418">Kinase</keyword>
<organism evidence="17 18">
    <name type="scientific">Oceaniferula marina</name>
    <dbReference type="NCBI Taxonomy" id="2748318"/>
    <lineage>
        <taxon>Bacteria</taxon>
        <taxon>Pseudomonadati</taxon>
        <taxon>Verrucomicrobiota</taxon>
        <taxon>Verrucomicrobiia</taxon>
        <taxon>Verrucomicrobiales</taxon>
        <taxon>Verrucomicrobiaceae</taxon>
        <taxon>Oceaniferula</taxon>
    </lineage>
</organism>
<comment type="similarity">
    <text evidence="14 16">Belongs to the type III pantothenate kinase family.</text>
</comment>
<evidence type="ECO:0000256" key="10">
    <source>
        <dbReference type="ARBA" id="ARBA00022777"/>
    </source>
</evidence>
<sequence>MRTLLVDNSNTRTKFALSDDKQLLDWRAIIPTADISAESLAHTLANTQWDRSIISSVVPAKASTLEEYLKAKPCHLVSYKSQLPIGIDYPYPEQIGADRLVNAAAAHVLYGSPSIVLDFGTAVTFDVITATGAPNHQSPKPAPAMYCGGVIAPGLAAMTEGLARRTALLPQIELEEPERAVGKSTEEAMLAGAVYGYRGLVREIITELRKEIPGEPIIIATGGDAPLITRGLPDIQHLAPQLTLEGLSILADLNN</sequence>
<dbReference type="EC" id="2.7.1.33" evidence="6 16"/>
<dbReference type="Proteomes" id="UP000557872">
    <property type="component" value="Unassembled WGS sequence"/>
</dbReference>
<comment type="subunit">
    <text evidence="5 16">Homodimer.</text>
</comment>
<accession>A0A851GMT5</accession>
<comment type="cofactor">
    <cofactor evidence="2">
        <name>K(+)</name>
        <dbReference type="ChEBI" id="CHEBI:29103"/>
    </cofactor>
</comment>
<name>A0A851GMT5_9BACT</name>
<dbReference type="UniPathway" id="UPA00241">
    <property type="reaction ID" value="UER00352"/>
</dbReference>
<dbReference type="NCBIfam" id="TIGR00671">
    <property type="entry name" value="baf"/>
    <property type="match status" value="1"/>
</dbReference>
<evidence type="ECO:0000256" key="12">
    <source>
        <dbReference type="ARBA" id="ARBA00022958"/>
    </source>
</evidence>
<feature type="active site" description="Proton acceptor" evidence="16">
    <location>
        <position position="98"/>
    </location>
</feature>
<protein>
    <recommendedName>
        <fullName evidence="15 16">Type III pantothenate kinase</fullName>
        <ecNumber evidence="6 16">2.7.1.33</ecNumber>
    </recommendedName>
    <alternativeName>
        <fullName evidence="16">PanK-III</fullName>
    </alternativeName>
    <alternativeName>
        <fullName evidence="16">Pantothenic acid kinase</fullName>
    </alternativeName>
</protein>
<proteinExistence type="inferred from homology"/>
<comment type="cofactor">
    <cofactor evidence="16">
        <name>NH4(+)</name>
        <dbReference type="ChEBI" id="CHEBI:28938"/>
    </cofactor>
    <cofactor evidence="16">
        <name>K(+)</name>
        <dbReference type="ChEBI" id="CHEBI:29103"/>
    </cofactor>
    <text evidence="16">A monovalent cation. Ammonium or potassium.</text>
</comment>
<comment type="pathway">
    <text evidence="4 16">Cofactor biosynthesis; coenzyme A biosynthesis; CoA from (R)-pantothenate: step 1/5.</text>
</comment>
<dbReference type="PANTHER" id="PTHR34265:SF1">
    <property type="entry name" value="TYPE III PANTOTHENATE KINASE"/>
    <property type="match status" value="1"/>
</dbReference>
<reference evidence="17 18" key="1">
    <citation type="submission" date="2020-07" db="EMBL/GenBank/DDBJ databases">
        <title>Roseicoccus Jingziensis gen. nov., sp. nov., isolated from coastal seawater.</title>
        <authorList>
            <person name="Feng X."/>
        </authorList>
    </citation>
    <scope>NUCLEOTIDE SEQUENCE [LARGE SCALE GENOMIC DNA]</scope>
    <source>
        <strain evidence="17 18">N1E253</strain>
    </source>
</reference>
<evidence type="ECO:0000256" key="5">
    <source>
        <dbReference type="ARBA" id="ARBA00011738"/>
    </source>
</evidence>
<dbReference type="RefSeq" id="WP_178931939.1">
    <property type="nucleotide sequence ID" value="NZ_JACBAZ010000002.1"/>
</dbReference>
<evidence type="ECO:0000256" key="11">
    <source>
        <dbReference type="ARBA" id="ARBA00022840"/>
    </source>
</evidence>
<comment type="caution">
    <text evidence="17">The sequence shown here is derived from an EMBL/GenBank/DDBJ whole genome shotgun (WGS) entry which is preliminary data.</text>
</comment>
<feature type="binding site" evidence="16">
    <location>
        <position position="185"/>
    </location>
    <ligand>
        <name>substrate</name>
    </ligand>
</feature>
<evidence type="ECO:0000256" key="1">
    <source>
        <dbReference type="ARBA" id="ARBA00001206"/>
    </source>
</evidence>
<keyword evidence="8 16" id="KW-0808">Transferase</keyword>
<dbReference type="GO" id="GO:0005737">
    <property type="term" value="C:cytoplasm"/>
    <property type="evidence" value="ECO:0007669"/>
    <property type="project" value="UniProtKB-SubCell"/>
</dbReference>
<evidence type="ECO:0000256" key="13">
    <source>
        <dbReference type="ARBA" id="ARBA00022993"/>
    </source>
</evidence>
<dbReference type="HAMAP" id="MF_01274">
    <property type="entry name" value="Pantothen_kinase_3"/>
    <property type="match status" value="1"/>
</dbReference>
<dbReference type="PANTHER" id="PTHR34265">
    <property type="entry name" value="TYPE III PANTOTHENATE KINASE"/>
    <property type="match status" value="1"/>
</dbReference>
<evidence type="ECO:0000256" key="2">
    <source>
        <dbReference type="ARBA" id="ARBA00001958"/>
    </source>
</evidence>
<dbReference type="GO" id="GO:0005524">
    <property type="term" value="F:ATP binding"/>
    <property type="evidence" value="ECO:0007669"/>
    <property type="project" value="UniProtKB-UniRule"/>
</dbReference>
<dbReference type="GO" id="GO:0046872">
    <property type="term" value="F:metal ion binding"/>
    <property type="evidence" value="ECO:0007669"/>
    <property type="project" value="UniProtKB-KW"/>
</dbReference>
<dbReference type="EMBL" id="JACBAZ010000002">
    <property type="protein sequence ID" value="NWK55424.1"/>
    <property type="molecule type" value="Genomic_DNA"/>
</dbReference>
<evidence type="ECO:0000256" key="16">
    <source>
        <dbReference type="HAMAP-Rule" id="MF_01274"/>
    </source>
</evidence>
<comment type="catalytic activity">
    <reaction evidence="1 16">
        <text>(R)-pantothenate + ATP = (R)-4'-phosphopantothenate + ADP + H(+)</text>
        <dbReference type="Rhea" id="RHEA:16373"/>
        <dbReference type="ChEBI" id="CHEBI:10986"/>
        <dbReference type="ChEBI" id="CHEBI:15378"/>
        <dbReference type="ChEBI" id="CHEBI:29032"/>
        <dbReference type="ChEBI" id="CHEBI:30616"/>
        <dbReference type="ChEBI" id="CHEBI:456216"/>
        <dbReference type="EC" id="2.7.1.33"/>
    </reaction>
</comment>
<evidence type="ECO:0000256" key="6">
    <source>
        <dbReference type="ARBA" id="ARBA00012102"/>
    </source>
</evidence>
<dbReference type="GO" id="GO:0004594">
    <property type="term" value="F:pantothenate kinase activity"/>
    <property type="evidence" value="ECO:0007669"/>
    <property type="project" value="UniProtKB-UniRule"/>
</dbReference>
<keyword evidence="13 16" id="KW-0173">Coenzyme A biosynthesis</keyword>
<dbReference type="Pfam" id="PF03309">
    <property type="entry name" value="Pan_kinase"/>
    <property type="match status" value="1"/>
</dbReference>
<keyword evidence="7 16" id="KW-0963">Cytoplasm</keyword>